<feature type="transmembrane region" description="Helical" evidence="5">
    <location>
        <begin position="28"/>
        <end position="48"/>
    </location>
</feature>
<dbReference type="GeneID" id="63855661"/>
<evidence type="ECO:0000256" key="5">
    <source>
        <dbReference type="SAM" id="Phobius"/>
    </source>
</evidence>
<keyword evidence="3 5" id="KW-1133">Transmembrane helix</keyword>
<dbReference type="RefSeq" id="XP_040785109.1">
    <property type="nucleotide sequence ID" value="XM_040938405.1"/>
</dbReference>
<reference evidence="6" key="1">
    <citation type="submission" date="2020-01" db="EMBL/GenBank/DDBJ databases">
        <authorList>
            <consortium name="DOE Joint Genome Institute"/>
            <person name="Haridas S."/>
            <person name="Albert R."/>
            <person name="Binder M."/>
            <person name="Bloem J."/>
            <person name="Labutti K."/>
            <person name="Salamov A."/>
            <person name="Andreopoulos B."/>
            <person name="Baker S.E."/>
            <person name="Barry K."/>
            <person name="Bills G."/>
            <person name="Bluhm B.H."/>
            <person name="Cannon C."/>
            <person name="Castanera R."/>
            <person name="Culley D.E."/>
            <person name="Daum C."/>
            <person name="Ezra D."/>
            <person name="Gonzalez J.B."/>
            <person name="Henrissat B."/>
            <person name="Kuo A."/>
            <person name="Liang C."/>
            <person name="Lipzen A."/>
            <person name="Lutzoni F."/>
            <person name="Magnuson J."/>
            <person name="Mondo S."/>
            <person name="Nolan M."/>
            <person name="Ohm R."/>
            <person name="Pangilinan J."/>
            <person name="Park H.-J."/>
            <person name="Ramirez L."/>
            <person name="Alfaro M."/>
            <person name="Sun H."/>
            <person name="Tritt A."/>
            <person name="Yoshinaga Y."/>
            <person name="Zwiers L.-H."/>
            <person name="Turgeon B.G."/>
            <person name="Goodwin S.B."/>
            <person name="Spatafora J.W."/>
            <person name="Crous P.W."/>
            <person name="Grigoriev I.V."/>
        </authorList>
    </citation>
    <scope>NUCLEOTIDE SEQUENCE</scope>
    <source>
        <strain evidence="6">CBS 394.84</strain>
    </source>
</reference>
<feature type="transmembrane region" description="Helical" evidence="5">
    <location>
        <begin position="55"/>
        <end position="78"/>
    </location>
</feature>
<dbReference type="OrthoDB" id="4521223at2759"/>
<dbReference type="Proteomes" id="UP000800039">
    <property type="component" value="Unassembled WGS sequence"/>
</dbReference>
<dbReference type="PANTHER" id="PTHR31465:SF8">
    <property type="entry name" value="DOMAIN PROTEIN, PUTATIVE (AFU_ORTHOLOGUE AFUA_6G14140)-RELATED"/>
    <property type="match status" value="1"/>
</dbReference>
<dbReference type="GO" id="GO:0000324">
    <property type="term" value="C:fungal-type vacuole"/>
    <property type="evidence" value="ECO:0007669"/>
    <property type="project" value="TreeGrafter"/>
</dbReference>
<evidence type="ECO:0000313" key="6">
    <source>
        <dbReference type="EMBL" id="KAF1842546.1"/>
    </source>
</evidence>
<dbReference type="InterPro" id="IPR007568">
    <property type="entry name" value="RTA1"/>
</dbReference>
<feature type="transmembrane region" description="Helical" evidence="5">
    <location>
        <begin position="253"/>
        <end position="281"/>
    </location>
</feature>
<comment type="subcellular location">
    <subcellularLocation>
        <location evidence="1">Membrane</location>
        <topology evidence="1">Multi-pass membrane protein</topology>
    </subcellularLocation>
</comment>
<evidence type="ECO:0000256" key="2">
    <source>
        <dbReference type="ARBA" id="ARBA00022692"/>
    </source>
</evidence>
<organism evidence="6 7">
    <name type="scientific">Cucurbitaria berberidis CBS 394.84</name>
    <dbReference type="NCBI Taxonomy" id="1168544"/>
    <lineage>
        <taxon>Eukaryota</taxon>
        <taxon>Fungi</taxon>
        <taxon>Dikarya</taxon>
        <taxon>Ascomycota</taxon>
        <taxon>Pezizomycotina</taxon>
        <taxon>Dothideomycetes</taxon>
        <taxon>Pleosporomycetidae</taxon>
        <taxon>Pleosporales</taxon>
        <taxon>Pleosporineae</taxon>
        <taxon>Cucurbitariaceae</taxon>
        <taxon>Cucurbitaria</taxon>
    </lineage>
</organism>
<evidence type="ECO:0000313" key="7">
    <source>
        <dbReference type="Proteomes" id="UP000800039"/>
    </source>
</evidence>
<sequence>MSTLTYASNVLTCECPVEGTLYGYAPSLAANAFFAGFFGLALILQLYLGIRYKTWTYMIALSLGCVAESAGYAGRIIMHNNPYDDNGFKLQIVLLIFAPAFLAAGIYLTLKHVVIQFGEEWSRLRPNWYTYIFIACDITSLLMQSAGGALAAIAEPGENMGEIGTNLMVAGIIWQVVVLVVFGLLVVEYSVRTYKRRDQLTHSALELWGNRRFRFFCGAVVVAYVTIFIRCVYRIPELLSGWGGPLMRVETDFIVLEGIMIVLTVAAQTIFHPGFCFPALANTFGKKQNHSKVTSVSDSEVEMFGRRGETA</sequence>
<evidence type="ECO:0000256" key="4">
    <source>
        <dbReference type="ARBA" id="ARBA00023136"/>
    </source>
</evidence>
<gene>
    <name evidence="6" type="ORF">K460DRAFT_435986</name>
</gene>
<dbReference type="EMBL" id="ML976618">
    <property type="protein sequence ID" value="KAF1842546.1"/>
    <property type="molecule type" value="Genomic_DNA"/>
</dbReference>
<feature type="transmembrane region" description="Helical" evidence="5">
    <location>
        <begin position="166"/>
        <end position="187"/>
    </location>
</feature>
<name>A0A9P4GBY8_9PLEO</name>
<accession>A0A9P4GBY8</accession>
<dbReference type="Pfam" id="PF04479">
    <property type="entry name" value="RTA1"/>
    <property type="match status" value="1"/>
</dbReference>
<feature type="transmembrane region" description="Helical" evidence="5">
    <location>
        <begin position="90"/>
        <end position="110"/>
    </location>
</feature>
<keyword evidence="2 5" id="KW-0812">Transmembrane</keyword>
<feature type="transmembrane region" description="Helical" evidence="5">
    <location>
        <begin position="213"/>
        <end position="233"/>
    </location>
</feature>
<proteinExistence type="predicted"/>
<evidence type="ECO:0000256" key="1">
    <source>
        <dbReference type="ARBA" id="ARBA00004141"/>
    </source>
</evidence>
<dbReference type="PANTHER" id="PTHR31465">
    <property type="entry name" value="PROTEIN RTA1-RELATED"/>
    <property type="match status" value="1"/>
</dbReference>
<keyword evidence="7" id="KW-1185">Reference proteome</keyword>
<keyword evidence="4 5" id="KW-0472">Membrane</keyword>
<dbReference type="AlphaFoldDB" id="A0A9P4GBY8"/>
<evidence type="ECO:0000256" key="3">
    <source>
        <dbReference type="ARBA" id="ARBA00022989"/>
    </source>
</evidence>
<dbReference type="GO" id="GO:0005886">
    <property type="term" value="C:plasma membrane"/>
    <property type="evidence" value="ECO:0007669"/>
    <property type="project" value="TreeGrafter"/>
</dbReference>
<protein>
    <submittedName>
        <fullName evidence="6">RTA1-domain-containing protein</fullName>
    </submittedName>
</protein>
<feature type="transmembrane region" description="Helical" evidence="5">
    <location>
        <begin position="131"/>
        <end position="154"/>
    </location>
</feature>
<comment type="caution">
    <text evidence="6">The sequence shown here is derived from an EMBL/GenBank/DDBJ whole genome shotgun (WGS) entry which is preliminary data.</text>
</comment>